<proteinExistence type="inferred from homology"/>
<evidence type="ECO:0000256" key="5">
    <source>
        <dbReference type="ARBA" id="ARBA00022989"/>
    </source>
</evidence>
<dbReference type="EMBL" id="QSQT01000055">
    <property type="protein sequence ID" value="RGK49987.1"/>
    <property type="molecule type" value="Genomic_DNA"/>
</dbReference>
<protein>
    <submittedName>
        <fullName evidence="9">Acyltransferase</fullName>
    </submittedName>
</protein>
<dbReference type="Pfam" id="PF01757">
    <property type="entry name" value="Acyl_transf_3"/>
    <property type="match status" value="1"/>
</dbReference>
<evidence type="ECO:0000256" key="3">
    <source>
        <dbReference type="ARBA" id="ARBA00022475"/>
    </source>
</evidence>
<keyword evidence="4 7" id="KW-0812">Transmembrane</keyword>
<dbReference type="GO" id="GO:0005886">
    <property type="term" value="C:plasma membrane"/>
    <property type="evidence" value="ECO:0007669"/>
    <property type="project" value="UniProtKB-SubCell"/>
</dbReference>
<dbReference type="PANTHER" id="PTHR40074">
    <property type="entry name" value="O-ACETYLTRANSFERASE WECH"/>
    <property type="match status" value="1"/>
</dbReference>
<comment type="similarity">
    <text evidence="2">Belongs to the acyltransferase 3 family.</text>
</comment>
<gene>
    <name evidence="9" type="ORF">DXD04_16335</name>
</gene>
<keyword evidence="9" id="KW-0012">Acyltransferase</keyword>
<feature type="transmembrane region" description="Helical" evidence="7">
    <location>
        <begin position="145"/>
        <end position="165"/>
    </location>
</feature>
<sequence length="337" mass="39414">MKRIISLDIIKIIAILSVIIAHTMLICKSDSNNLFTIGHTINSIFSCIGVPLFMCTSGALILKKDLNTTASITNFYKHNLLTIIITGEIWIIFYFLCNQHFSFRELLYNIALIHKPEIHLWYIRMIILYYIAMPIISYLVTKAKILMIFITSIIICATFIYNGFLIYKGYPYPTTSGLSYTCYLIYLLAGYYISKQRFSSINHCIFLSIIILSFIGLFLSHWKNHYMIWYDNPFILFISVSLFELIYRITKKINLTSHDNRLIKIISDLSNMTFGIYLSHMLFIIVLRHYCNEIINSRNINIIIYPLTIIIIVCTIALIKITKKINKDLSYILFRYK</sequence>
<dbReference type="GO" id="GO:0016413">
    <property type="term" value="F:O-acetyltransferase activity"/>
    <property type="evidence" value="ECO:0007669"/>
    <property type="project" value="TreeGrafter"/>
</dbReference>
<dbReference type="InterPro" id="IPR002656">
    <property type="entry name" value="Acyl_transf_3_dom"/>
</dbReference>
<evidence type="ECO:0000256" key="2">
    <source>
        <dbReference type="ARBA" id="ARBA00007400"/>
    </source>
</evidence>
<evidence type="ECO:0000256" key="7">
    <source>
        <dbReference type="SAM" id="Phobius"/>
    </source>
</evidence>
<evidence type="ECO:0000256" key="1">
    <source>
        <dbReference type="ARBA" id="ARBA00004651"/>
    </source>
</evidence>
<feature type="transmembrane region" description="Helical" evidence="7">
    <location>
        <begin position="234"/>
        <end position="250"/>
    </location>
</feature>
<dbReference type="GO" id="GO:0009246">
    <property type="term" value="P:enterobacterial common antigen biosynthetic process"/>
    <property type="evidence" value="ECO:0007669"/>
    <property type="project" value="TreeGrafter"/>
</dbReference>
<reference evidence="9 10" key="1">
    <citation type="submission" date="2018-08" db="EMBL/GenBank/DDBJ databases">
        <title>A genome reference for cultivated species of the human gut microbiota.</title>
        <authorList>
            <person name="Zou Y."/>
            <person name="Xue W."/>
            <person name="Luo G."/>
        </authorList>
    </citation>
    <scope>NUCLEOTIDE SEQUENCE [LARGE SCALE GENOMIC DNA]</scope>
    <source>
        <strain evidence="9 10">TF10-3AC</strain>
    </source>
</reference>
<dbReference type="RefSeq" id="WP_117674186.1">
    <property type="nucleotide sequence ID" value="NZ_CABOGR010000055.1"/>
</dbReference>
<feature type="transmembrane region" description="Helical" evidence="7">
    <location>
        <begin position="205"/>
        <end position="222"/>
    </location>
</feature>
<evidence type="ECO:0000259" key="8">
    <source>
        <dbReference type="Pfam" id="PF01757"/>
    </source>
</evidence>
<name>A0A3E4MK24_9BACT</name>
<feature type="transmembrane region" description="Helical" evidence="7">
    <location>
        <begin position="302"/>
        <end position="321"/>
    </location>
</feature>
<feature type="transmembrane region" description="Helical" evidence="7">
    <location>
        <begin position="7"/>
        <end position="25"/>
    </location>
</feature>
<dbReference type="AlphaFoldDB" id="A0A3E4MK24"/>
<feature type="transmembrane region" description="Helical" evidence="7">
    <location>
        <begin position="177"/>
        <end position="193"/>
    </location>
</feature>
<evidence type="ECO:0000313" key="9">
    <source>
        <dbReference type="EMBL" id="RGK49987.1"/>
    </source>
</evidence>
<keyword evidence="5 7" id="KW-1133">Transmembrane helix</keyword>
<keyword evidence="6 7" id="KW-0472">Membrane</keyword>
<keyword evidence="3" id="KW-1003">Cell membrane</keyword>
<evidence type="ECO:0000256" key="6">
    <source>
        <dbReference type="ARBA" id="ARBA00023136"/>
    </source>
</evidence>
<feature type="transmembrane region" description="Helical" evidence="7">
    <location>
        <begin position="37"/>
        <end position="60"/>
    </location>
</feature>
<organism evidence="9 10">
    <name type="scientific">Phocaeicola plebeius</name>
    <dbReference type="NCBI Taxonomy" id="310297"/>
    <lineage>
        <taxon>Bacteria</taxon>
        <taxon>Pseudomonadati</taxon>
        <taxon>Bacteroidota</taxon>
        <taxon>Bacteroidia</taxon>
        <taxon>Bacteroidales</taxon>
        <taxon>Bacteroidaceae</taxon>
        <taxon>Phocaeicola</taxon>
    </lineage>
</organism>
<feature type="transmembrane region" description="Helical" evidence="7">
    <location>
        <begin position="121"/>
        <end position="140"/>
    </location>
</feature>
<dbReference type="PANTHER" id="PTHR40074:SF2">
    <property type="entry name" value="O-ACETYLTRANSFERASE WECH"/>
    <property type="match status" value="1"/>
</dbReference>
<comment type="caution">
    <text evidence="9">The sequence shown here is derived from an EMBL/GenBank/DDBJ whole genome shotgun (WGS) entry which is preliminary data.</text>
</comment>
<keyword evidence="9" id="KW-0808">Transferase</keyword>
<feature type="domain" description="Acyltransferase 3" evidence="8">
    <location>
        <begin position="5"/>
        <end position="318"/>
    </location>
</feature>
<evidence type="ECO:0000313" key="10">
    <source>
        <dbReference type="Proteomes" id="UP000260862"/>
    </source>
</evidence>
<feature type="transmembrane region" description="Helical" evidence="7">
    <location>
        <begin position="80"/>
        <end position="101"/>
    </location>
</feature>
<dbReference type="Proteomes" id="UP000260862">
    <property type="component" value="Unassembled WGS sequence"/>
</dbReference>
<feature type="transmembrane region" description="Helical" evidence="7">
    <location>
        <begin position="271"/>
        <end position="290"/>
    </location>
</feature>
<evidence type="ECO:0000256" key="4">
    <source>
        <dbReference type="ARBA" id="ARBA00022692"/>
    </source>
</evidence>
<comment type="subcellular location">
    <subcellularLocation>
        <location evidence="1">Cell membrane</location>
        <topology evidence="1">Multi-pass membrane protein</topology>
    </subcellularLocation>
</comment>
<accession>A0A3E4MK24</accession>
<keyword evidence="10" id="KW-1185">Reference proteome</keyword>